<keyword evidence="1" id="KW-0489">Methyltransferase</keyword>
<dbReference type="EMBL" id="JADQAZ010000005">
    <property type="protein sequence ID" value="MBT0959513.1"/>
    <property type="molecule type" value="Genomic_DNA"/>
</dbReference>
<keyword evidence="2" id="KW-1185">Reference proteome</keyword>
<evidence type="ECO:0000313" key="1">
    <source>
        <dbReference type="EMBL" id="MBT0959513.1"/>
    </source>
</evidence>
<organism evidence="1 2">
    <name type="scientific">Harenicola maris</name>
    <dbReference type="NCBI Taxonomy" id="2841044"/>
    <lineage>
        <taxon>Bacteria</taxon>
        <taxon>Pseudomonadati</taxon>
        <taxon>Pseudomonadota</taxon>
        <taxon>Alphaproteobacteria</taxon>
        <taxon>Rhodobacterales</taxon>
        <taxon>Paracoccaceae</taxon>
        <taxon>Harenicola</taxon>
    </lineage>
</organism>
<dbReference type="SUPFAM" id="SSF53335">
    <property type="entry name" value="S-adenosyl-L-methionine-dependent methyltransferases"/>
    <property type="match status" value="1"/>
</dbReference>
<dbReference type="CDD" id="cd02440">
    <property type="entry name" value="AdoMet_MTases"/>
    <property type="match status" value="1"/>
</dbReference>
<dbReference type="Gene3D" id="3.40.50.150">
    <property type="entry name" value="Vaccinia Virus protein VP39"/>
    <property type="match status" value="1"/>
</dbReference>
<gene>
    <name evidence="1" type="ORF">IV417_19145</name>
</gene>
<dbReference type="AlphaFoldDB" id="A0AAP2CSZ0"/>
<protein>
    <submittedName>
        <fullName evidence="1">Class I SAM-dependent methyltransferase</fullName>
    </submittedName>
</protein>
<dbReference type="PANTHER" id="PTHR43861">
    <property type="entry name" value="TRANS-ACONITATE 2-METHYLTRANSFERASE-RELATED"/>
    <property type="match status" value="1"/>
</dbReference>
<dbReference type="Pfam" id="PF13489">
    <property type="entry name" value="Methyltransf_23"/>
    <property type="match status" value="1"/>
</dbReference>
<dbReference type="InterPro" id="IPR029063">
    <property type="entry name" value="SAM-dependent_MTases_sf"/>
</dbReference>
<evidence type="ECO:0000313" key="2">
    <source>
        <dbReference type="Proteomes" id="UP001315686"/>
    </source>
</evidence>
<reference evidence="1 2" key="1">
    <citation type="journal article" date="2021" name="Arch. Microbiol.">
        <title>Harenicola maris gen. nov., sp. nov. isolated from the Sea of Japan shallow sediments.</title>
        <authorList>
            <person name="Romanenko L.A."/>
            <person name="Kurilenko V.V."/>
            <person name="Chernysheva N.Y."/>
            <person name="Tekutyeva L.A."/>
            <person name="Velansky P.V."/>
            <person name="Svetashev V.I."/>
            <person name="Isaeva M.P."/>
        </authorList>
    </citation>
    <scope>NUCLEOTIDE SEQUENCE [LARGE SCALE GENOMIC DNA]</scope>
    <source>
        <strain evidence="1 2">KMM 3653</strain>
    </source>
</reference>
<dbReference type="GO" id="GO:0008168">
    <property type="term" value="F:methyltransferase activity"/>
    <property type="evidence" value="ECO:0007669"/>
    <property type="project" value="UniProtKB-KW"/>
</dbReference>
<accession>A0AAP2CSZ0</accession>
<sequence>MSSAKDFWDKKAEGYAKSAIADMPAYEYTLERTKSYLKPSDRVLEIGAGTGSTALLLAPGVADYTASDISSEMMRIGQQKAQAAEHDTSNLRFVTATPQDPALNTAPYDTLIALNLLHLIQDLPQLLSQLHAQIKPGGLLISKSPCLRGKLGLKFGAIRLALPLLHRLGVVPYVNIFSQQDLDRMITEAGFEIIETGNYPAHPPNRYIVAKRA</sequence>
<proteinExistence type="predicted"/>
<comment type="caution">
    <text evidence="1">The sequence shown here is derived from an EMBL/GenBank/DDBJ whole genome shotgun (WGS) entry which is preliminary data.</text>
</comment>
<name>A0AAP2CSZ0_9RHOB</name>
<keyword evidence="1" id="KW-0808">Transferase</keyword>
<dbReference type="Proteomes" id="UP001315686">
    <property type="component" value="Unassembled WGS sequence"/>
</dbReference>
<dbReference type="RefSeq" id="WP_327795746.1">
    <property type="nucleotide sequence ID" value="NZ_JADQAZ010000005.1"/>
</dbReference>
<dbReference type="GO" id="GO:0032259">
    <property type="term" value="P:methylation"/>
    <property type="evidence" value="ECO:0007669"/>
    <property type="project" value="UniProtKB-KW"/>
</dbReference>